<accession>A0A518AR90</accession>
<dbReference type="PROSITE" id="PS00018">
    <property type="entry name" value="EF_HAND_1"/>
    <property type="match status" value="1"/>
</dbReference>
<dbReference type="AlphaFoldDB" id="A0A518AR90"/>
<proteinExistence type="predicted"/>
<sequence length="1005" mass="106399" precursor="true">MACTSTLRLIAALAVLLAARQAAALNILSPEDPIIAIDLDVSTGSDVRDGQLADLLLDDDPATKTLNRGGPNAGFIVTPTTSSVLQSFVMSTANDAVGRDPASYLIYGTNDAIISTEASNGRLEDWTLISSGELSLPEGRLEVASAVGFANSTVYSSYKMVWPTMKDPNQNLTQLGDIGFYSSLDGTGSDILTVGDPIISIRDVEYTSESRTGSGGGMQEATEAIDQNIGTKYLNFGKENSGFIVTPSKGSYAVSSFQITTANDIPARDPSSWELYGTNDEITSEDNSGGLEENWTLIDSGSLELPAERTTAGPIVSVNNTAGEFSSYRMVFPTLRDSAATNSMQIAEVAFFVDDPVTLLIDRSTGEATIRADQTLTFSGYTLSSNNSQILNPEGWESVAVNGGDPGDAWLENQDSNEAMLGESDTAGGDDNGITLQAGATYSLGNIWSISPSNYEDLVFNLLDADGKVIGDGVEFIGDDIMAGDYTGDGVINYLDWQVFREGYGGDYYDQSAARAYLGGDLDGDLDSDAYDFQKLVELAGGLSALLSNPASVPEPSSLAIIAIGGVVAVFGARRRWQRGVVASLVFGLSFVVVAGQASAQSFSVVGGSPNFYPSITIPEGQANDQESQGPEKLFDDTYLDEGTNINTELFLLDYNDLEVELDQYAGDGVGPMTLFMDYGSSVSANWFAYAQRSGADPTADRVGQFDFWFSNTDFGGVLPDSAPDATFKLEPTDERVTTSTLYPFTLSGTHSGRYVAVQLTASEISTSRPTNNIGGHEFRLLSGPADIVLEIDRQTGEMTLSNDLAGAVGIEMRNITISSAEGGLSPEAFNGIGGDSTFPLGNGTGNGWEVGGGSGDTRLVEAYWSGGSTFSAGTSDIALGAGYNELLASEDVHFQWMNSDGEVYDGRVVYKGIAHDLHFGDYNDDGTVDLGDYTVWRDNLGSSISLPNDPTPGVVDISDYNRWKSYFGTVSGTLAASQAVPEPSSVVLLGSLAGLLAVVARRQK</sequence>
<dbReference type="Pfam" id="PF07589">
    <property type="entry name" value="PEP-CTERM"/>
    <property type="match status" value="2"/>
</dbReference>
<reference evidence="3 4" key="1">
    <citation type="submission" date="2019-02" db="EMBL/GenBank/DDBJ databases">
        <title>Deep-cultivation of Planctomycetes and their phenomic and genomic characterization uncovers novel biology.</title>
        <authorList>
            <person name="Wiegand S."/>
            <person name="Jogler M."/>
            <person name="Boedeker C."/>
            <person name="Pinto D."/>
            <person name="Vollmers J."/>
            <person name="Rivas-Marin E."/>
            <person name="Kohn T."/>
            <person name="Peeters S.H."/>
            <person name="Heuer A."/>
            <person name="Rast P."/>
            <person name="Oberbeckmann S."/>
            <person name="Bunk B."/>
            <person name="Jeske O."/>
            <person name="Meyerdierks A."/>
            <person name="Storesund J.E."/>
            <person name="Kallscheuer N."/>
            <person name="Luecker S."/>
            <person name="Lage O.M."/>
            <person name="Pohl T."/>
            <person name="Merkel B.J."/>
            <person name="Hornburger P."/>
            <person name="Mueller R.-W."/>
            <person name="Bruemmer F."/>
            <person name="Labrenz M."/>
            <person name="Spormann A.M."/>
            <person name="Op den Camp H."/>
            <person name="Overmann J."/>
            <person name="Amann R."/>
            <person name="Jetten M.S.M."/>
            <person name="Mascher T."/>
            <person name="Medema M.H."/>
            <person name="Devos D.P."/>
            <person name="Kaster A.-K."/>
            <person name="Ovreas L."/>
            <person name="Rohde M."/>
            <person name="Galperin M.Y."/>
            <person name="Jogler C."/>
        </authorList>
    </citation>
    <scope>NUCLEOTIDE SEQUENCE [LARGE SCALE GENOMIC DNA]</scope>
    <source>
        <strain evidence="3 4">Pan181</strain>
    </source>
</reference>
<dbReference type="Proteomes" id="UP000315750">
    <property type="component" value="Chromosome"/>
</dbReference>
<keyword evidence="1" id="KW-0732">Signal</keyword>
<feature type="signal peptide" evidence="1">
    <location>
        <begin position="1"/>
        <end position="24"/>
    </location>
</feature>
<name>A0A518AR90_9BACT</name>
<dbReference type="Gene3D" id="2.60.120.260">
    <property type="entry name" value="Galactose-binding domain-like"/>
    <property type="match status" value="1"/>
</dbReference>
<evidence type="ECO:0000313" key="4">
    <source>
        <dbReference type="Proteomes" id="UP000315750"/>
    </source>
</evidence>
<feature type="domain" description="Ice-binding protein C-terminal" evidence="2">
    <location>
        <begin position="552"/>
        <end position="576"/>
    </location>
</feature>
<feature type="domain" description="Ice-binding protein C-terminal" evidence="2">
    <location>
        <begin position="980"/>
        <end position="1003"/>
    </location>
</feature>
<dbReference type="EMBL" id="CP036278">
    <property type="protein sequence ID" value="QDU57238.1"/>
    <property type="molecule type" value="Genomic_DNA"/>
</dbReference>
<gene>
    <name evidence="3" type="ORF">Pan181_34520</name>
</gene>
<organism evidence="3 4">
    <name type="scientific">Aeoliella mucimassa</name>
    <dbReference type="NCBI Taxonomy" id="2527972"/>
    <lineage>
        <taxon>Bacteria</taxon>
        <taxon>Pseudomonadati</taxon>
        <taxon>Planctomycetota</taxon>
        <taxon>Planctomycetia</taxon>
        <taxon>Pirellulales</taxon>
        <taxon>Lacipirellulaceae</taxon>
        <taxon>Aeoliella</taxon>
    </lineage>
</organism>
<evidence type="ECO:0000313" key="3">
    <source>
        <dbReference type="EMBL" id="QDU57238.1"/>
    </source>
</evidence>
<dbReference type="KEGG" id="amuc:Pan181_34520"/>
<dbReference type="InterPro" id="IPR013424">
    <property type="entry name" value="Ice-binding_C"/>
</dbReference>
<feature type="chain" id="PRO_5021974683" evidence="1">
    <location>
        <begin position="25"/>
        <end position="1005"/>
    </location>
</feature>
<evidence type="ECO:0000256" key="1">
    <source>
        <dbReference type="SAM" id="SignalP"/>
    </source>
</evidence>
<dbReference type="OrthoDB" id="260911at2"/>
<protein>
    <submittedName>
        <fullName evidence="3">PEP-CTERM motif protein</fullName>
    </submittedName>
</protein>
<dbReference type="InterPro" id="IPR018247">
    <property type="entry name" value="EF_Hand_1_Ca_BS"/>
</dbReference>
<dbReference type="NCBIfam" id="TIGR02595">
    <property type="entry name" value="PEP_CTERM"/>
    <property type="match status" value="2"/>
</dbReference>
<evidence type="ECO:0000259" key="2">
    <source>
        <dbReference type="Pfam" id="PF07589"/>
    </source>
</evidence>
<keyword evidence="4" id="KW-1185">Reference proteome</keyword>
<dbReference type="RefSeq" id="WP_145252273.1">
    <property type="nucleotide sequence ID" value="NZ_CP036278.1"/>
</dbReference>